<dbReference type="EMBL" id="QRWT01000024">
    <property type="protein sequence ID" value="RGT48846.1"/>
    <property type="molecule type" value="Genomic_DNA"/>
</dbReference>
<gene>
    <name evidence="1" type="ORF">DWX27_17620</name>
    <name evidence="3" type="ORF">DWZ32_15695</name>
    <name evidence="2" type="ORF">DWZ95_13515</name>
    <name evidence="4" type="ORF">EAJ06_14180</name>
</gene>
<dbReference type="EMBL" id="RCXO01000017">
    <property type="protein sequence ID" value="RYT79461.1"/>
    <property type="molecule type" value="Genomic_DNA"/>
</dbReference>
<protein>
    <submittedName>
        <fullName evidence="3">DUF3990 domain-containing protein</fullName>
    </submittedName>
</protein>
<reference evidence="4 8" key="2">
    <citation type="journal article" date="2019" name="Science, e1252229">
        <title>Invertible promoters mediate bacterial phase variation, antibiotic resistance, and host adaptation in the gut.</title>
        <authorList>
            <person name="Jiang X."/>
            <person name="Hall A.B."/>
            <person name="Arthur T.D."/>
            <person name="Plichta D.R."/>
            <person name="Covington C.T."/>
            <person name="Poyet M."/>
            <person name="Crothers J."/>
            <person name="Moses P.L."/>
            <person name="Tolonen A.C."/>
            <person name="Vlamakis H."/>
            <person name="Alm E.J."/>
            <person name="Xavier R.J."/>
        </authorList>
    </citation>
    <scope>NUCLEOTIDE SEQUENCE [LARGE SCALE GENOMIC DNA]</scope>
    <source>
        <strain evidence="8">bf_0095</strain>
        <strain evidence="4">Bf_0095</strain>
    </source>
</reference>
<dbReference type="Proteomes" id="UP000285013">
    <property type="component" value="Unassembled WGS sequence"/>
</dbReference>
<dbReference type="Proteomes" id="UP000286003">
    <property type="component" value="Unassembled WGS sequence"/>
</dbReference>
<dbReference type="EMBL" id="QRPE01000016">
    <property type="protein sequence ID" value="RHL91662.1"/>
    <property type="molecule type" value="Genomic_DNA"/>
</dbReference>
<name>A0A3E4IKA0_9BACE</name>
<evidence type="ECO:0000313" key="7">
    <source>
        <dbReference type="Proteomes" id="UP000286003"/>
    </source>
</evidence>
<dbReference type="GeneID" id="26162088"/>
<evidence type="ECO:0000313" key="8">
    <source>
        <dbReference type="Proteomes" id="UP000291191"/>
    </source>
</evidence>
<dbReference type="EMBL" id="QRQM01000018">
    <property type="protein sequence ID" value="RHN05118.1"/>
    <property type="molecule type" value="Genomic_DNA"/>
</dbReference>
<sequence length="163" mass="19110">MLTVYHGSITKVDYPIAKAGRENLDFGQGFYITNIREQAERWAFRIGRQLQESPILNIYELDIERIEKEYRYLKFKKYDQQWLEFIVKSRKGEKPWATYDIVEGGVANDRVIDTVEAYINGMMTVEMALGQLAQHQPNNQFCLLSQLLIDECLHFVSIEQLNP</sequence>
<comment type="caution">
    <text evidence="3">The sequence shown here is derived from an EMBL/GenBank/DDBJ whole genome shotgun (WGS) entry which is preliminary data.</text>
</comment>
<dbReference type="InterPro" id="IPR025051">
    <property type="entry name" value="DUF3990"/>
</dbReference>
<evidence type="ECO:0000313" key="1">
    <source>
        <dbReference type="EMBL" id="RGT48846.1"/>
    </source>
</evidence>
<dbReference type="Pfam" id="PF13151">
    <property type="entry name" value="DUF3990"/>
    <property type="match status" value="1"/>
</dbReference>
<accession>A0A3E4IKA0</accession>
<dbReference type="Proteomes" id="UP000284772">
    <property type="component" value="Unassembled WGS sequence"/>
</dbReference>
<dbReference type="AlphaFoldDB" id="A0A3E4IKA0"/>
<dbReference type="Proteomes" id="UP000291191">
    <property type="component" value="Unassembled WGS sequence"/>
</dbReference>
<proteinExistence type="predicted"/>
<keyword evidence="8" id="KW-1185">Reference proteome</keyword>
<dbReference type="OrthoDB" id="9813772at2"/>
<evidence type="ECO:0000313" key="4">
    <source>
        <dbReference type="EMBL" id="RYT79461.1"/>
    </source>
</evidence>
<evidence type="ECO:0000313" key="3">
    <source>
        <dbReference type="EMBL" id="RHN05118.1"/>
    </source>
</evidence>
<evidence type="ECO:0000313" key="2">
    <source>
        <dbReference type="EMBL" id="RHL91662.1"/>
    </source>
</evidence>
<organism evidence="3 7">
    <name type="scientific">Bacteroides intestinalis</name>
    <dbReference type="NCBI Taxonomy" id="329854"/>
    <lineage>
        <taxon>Bacteria</taxon>
        <taxon>Pseudomonadati</taxon>
        <taxon>Bacteroidota</taxon>
        <taxon>Bacteroidia</taxon>
        <taxon>Bacteroidales</taxon>
        <taxon>Bacteroidaceae</taxon>
        <taxon>Bacteroides</taxon>
    </lineage>
</organism>
<dbReference type="RefSeq" id="WP_007667803.1">
    <property type="nucleotide sequence ID" value="NZ_BAABZC010000001.1"/>
</dbReference>
<reference evidence="5 6" key="1">
    <citation type="submission" date="2018-08" db="EMBL/GenBank/DDBJ databases">
        <title>A genome reference for cultivated species of the human gut microbiota.</title>
        <authorList>
            <person name="Zou Y."/>
            <person name="Xue W."/>
            <person name="Luo G."/>
        </authorList>
    </citation>
    <scope>NUCLEOTIDE SEQUENCE [LARGE SCALE GENOMIC DNA]</scope>
    <source>
        <strain evidence="1 5">AF19-10AC</strain>
        <strain evidence="3 7">AF31-23</strain>
        <strain evidence="2 6">AF36-16BH</strain>
    </source>
</reference>
<evidence type="ECO:0000313" key="6">
    <source>
        <dbReference type="Proteomes" id="UP000285013"/>
    </source>
</evidence>
<evidence type="ECO:0000313" key="5">
    <source>
        <dbReference type="Proteomes" id="UP000284772"/>
    </source>
</evidence>